<dbReference type="Pfam" id="PF01048">
    <property type="entry name" value="PNP_UDP_1"/>
    <property type="match status" value="1"/>
</dbReference>
<keyword evidence="5" id="KW-0486">Methionine biosynthesis</keyword>
<evidence type="ECO:0000313" key="8">
    <source>
        <dbReference type="Proteomes" id="UP000538292"/>
    </source>
</evidence>
<reference evidence="7 8" key="1">
    <citation type="submission" date="2020-07" db="EMBL/GenBank/DDBJ databases">
        <title>Thermoactinomyces phylogeny.</title>
        <authorList>
            <person name="Dunlap C."/>
        </authorList>
    </citation>
    <scope>NUCLEOTIDE SEQUENCE [LARGE SCALE GENOMIC DNA]</scope>
    <source>
        <strain evidence="7 8">AMNI-1</strain>
    </source>
</reference>
<dbReference type="GO" id="GO:0008782">
    <property type="term" value="F:adenosylhomocysteine nucleosidase activity"/>
    <property type="evidence" value="ECO:0007669"/>
    <property type="project" value="UniProtKB-EC"/>
</dbReference>
<dbReference type="Proteomes" id="UP000538292">
    <property type="component" value="Unassembled WGS sequence"/>
</dbReference>
<evidence type="ECO:0000313" key="7">
    <source>
        <dbReference type="EMBL" id="MBA4601469.1"/>
    </source>
</evidence>
<dbReference type="AlphaFoldDB" id="A0A7W1XQM9"/>
<dbReference type="InterPro" id="IPR035994">
    <property type="entry name" value="Nucleoside_phosphorylase_sf"/>
</dbReference>
<dbReference type="GO" id="GO:0008930">
    <property type="term" value="F:methylthioadenosine nucleosidase activity"/>
    <property type="evidence" value="ECO:0007669"/>
    <property type="project" value="InterPro"/>
</dbReference>
<gene>
    <name evidence="7" type="ORF">H2C83_03860</name>
</gene>
<evidence type="ECO:0000256" key="3">
    <source>
        <dbReference type="ARBA" id="ARBA00022605"/>
    </source>
</evidence>
<feature type="domain" description="Nucleoside phosphorylase" evidence="6">
    <location>
        <begin position="6"/>
        <end position="231"/>
    </location>
</feature>
<sequence length="241" mass="26148">MKKKVIGIIGAMDEEIASLLNKMDQVRPHACYGIRFYRGTLEGTSLVLCKSGVGKVNAALCTQILIDRFQVQAIIFTGVAGALDSDLDIGDLVVSTECQQHDVDASVLGFPRGTIPFQEVSIFPADPDLVRWAVDAGKSLNHVKIVPGKVLSGDQFISDPAKVLELREQLKGACVEMEGAAVAHVSWLAGVPYVVIRSISDRADHSAHVNFAEFTRLAASRSSEMVCRLLALRQKEMKKSV</sequence>
<dbReference type="CDD" id="cd09008">
    <property type="entry name" value="MTAN"/>
    <property type="match status" value="1"/>
</dbReference>
<dbReference type="PANTHER" id="PTHR46832:SF1">
    <property type="entry name" value="5'-METHYLTHIOADENOSINE_S-ADENOSYLHOMOCYSTEINE NUCLEOSIDASE"/>
    <property type="match status" value="1"/>
</dbReference>
<evidence type="ECO:0000256" key="1">
    <source>
        <dbReference type="ARBA" id="ARBA00004945"/>
    </source>
</evidence>
<protein>
    <recommendedName>
        <fullName evidence="2">adenosylhomocysteine nucleosidase</fullName>
        <ecNumber evidence="2">3.2.2.9</ecNumber>
    </recommendedName>
</protein>
<dbReference type="GO" id="GO:0019509">
    <property type="term" value="P:L-methionine salvage from methylthioadenosine"/>
    <property type="evidence" value="ECO:0007669"/>
    <property type="project" value="UniProtKB-UniPathway"/>
</dbReference>
<dbReference type="UniPathway" id="UPA00904">
    <property type="reaction ID" value="UER00871"/>
</dbReference>
<name>A0A7W1XQM9_9BACL</name>
<evidence type="ECO:0000259" key="6">
    <source>
        <dbReference type="Pfam" id="PF01048"/>
    </source>
</evidence>
<comment type="caution">
    <text evidence="7">The sequence shown here is derived from an EMBL/GenBank/DDBJ whole genome shotgun (WGS) entry which is preliminary data.</text>
</comment>
<dbReference type="EC" id="3.2.2.9" evidence="2"/>
<dbReference type="NCBIfam" id="TIGR01704">
    <property type="entry name" value="MTA_SAH-Nsdase"/>
    <property type="match status" value="1"/>
</dbReference>
<evidence type="ECO:0000256" key="2">
    <source>
        <dbReference type="ARBA" id="ARBA00011974"/>
    </source>
</evidence>
<evidence type="ECO:0000256" key="4">
    <source>
        <dbReference type="ARBA" id="ARBA00022801"/>
    </source>
</evidence>
<keyword evidence="8" id="KW-1185">Reference proteome</keyword>
<dbReference type="GO" id="GO:0009164">
    <property type="term" value="P:nucleoside catabolic process"/>
    <property type="evidence" value="ECO:0007669"/>
    <property type="project" value="InterPro"/>
</dbReference>
<dbReference type="SUPFAM" id="SSF53167">
    <property type="entry name" value="Purine and uridine phosphorylases"/>
    <property type="match status" value="1"/>
</dbReference>
<accession>A0A7W1XQM9</accession>
<dbReference type="PANTHER" id="PTHR46832">
    <property type="entry name" value="5'-METHYLTHIOADENOSINE/S-ADENOSYLHOMOCYSTEINE NUCLEOSIDASE"/>
    <property type="match status" value="1"/>
</dbReference>
<dbReference type="InterPro" id="IPR010049">
    <property type="entry name" value="MTA_SAH_Nsdase"/>
</dbReference>
<organism evidence="7 8">
    <name type="scientific">Thermoactinomyces mirandus</name>
    <dbReference type="NCBI Taxonomy" id="2756294"/>
    <lineage>
        <taxon>Bacteria</taxon>
        <taxon>Bacillati</taxon>
        <taxon>Bacillota</taxon>
        <taxon>Bacilli</taxon>
        <taxon>Bacillales</taxon>
        <taxon>Thermoactinomycetaceae</taxon>
        <taxon>Thermoactinomyces</taxon>
    </lineage>
</organism>
<dbReference type="GO" id="GO:0019284">
    <property type="term" value="P:L-methionine salvage from S-adenosylmethionine"/>
    <property type="evidence" value="ECO:0007669"/>
    <property type="project" value="TreeGrafter"/>
</dbReference>
<keyword evidence="7" id="KW-0326">Glycosidase</keyword>
<keyword evidence="3" id="KW-0028">Amino-acid biosynthesis</keyword>
<dbReference type="NCBIfam" id="NF004079">
    <property type="entry name" value="PRK05584.1"/>
    <property type="match status" value="1"/>
</dbReference>
<keyword evidence="4 7" id="KW-0378">Hydrolase</keyword>
<dbReference type="GO" id="GO:0005829">
    <property type="term" value="C:cytosol"/>
    <property type="evidence" value="ECO:0007669"/>
    <property type="project" value="TreeGrafter"/>
</dbReference>
<dbReference type="EMBL" id="JACEOL010000009">
    <property type="protein sequence ID" value="MBA4601469.1"/>
    <property type="molecule type" value="Genomic_DNA"/>
</dbReference>
<dbReference type="InterPro" id="IPR000845">
    <property type="entry name" value="Nucleoside_phosphorylase_d"/>
</dbReference>
<evidence type="ECO:0000256" key="5">
    <source>
        <dbReference type="ARBA" id="ARBA00023167"/>
    </source>
</evidence>
<dbReference type="RefSeq" id="WP_181737944.1">
    <property type="nucleotide sequence ID" value="NZ_JACEOL010000009.1"/>
</dbReference>
<proteinExistence type="predicted"/>
<comment type="pathway">
    <text evidence="1">Amino-acid biosynthesis; L-methionine biosynthesis via salvage pathway; S-methyl-5-thio-alpha-D-ribose 1-phosphate from S-methyl-5'-thioadenosine (hydrolase route): step 1/2.</text>
</comment>
<dbReference type="Gene3D" id="3.40.50.1580">
    <property type="entry name" value="Nucleoside phosphorylase domain"/>
    <property type="match status" value="1"/>
</dbReference>